<feature type="compositionally biased region" description="Pro residues" evidence="1">
    <location>
        <begin position="329"/>
        <end position="342"/>
    </location>
</feature>
<dbReference type="Pfam" id="PF14223">
    <property type="entry name" value="Retrotran_gag_2"/>
    <property type="match status" value="1"/>
</dbReference>
<accession>A0A2N9GF05</accession>
<name>A0A2N9GF05_FAGSY</name>
<feature type="region of interest" description="Disordered" evidence="1">
    <location>
        <begin position="303"/>
        <end position="390"/>
    </location>
</feature>
<feature type="compositionally biased region" description="Polar residues" evidence="1">
    <location>
        <begin position="183"/>
        <end position="194"/>
    </location>
</feature>
<dbReference type="InterPro" id="IPR057670">
    <property type="entry name" value="SH3_retrovirus"/>
</dbReference>
<protein>
    <recommendedName>
        <fullName evidence="2">Retroviral polymerase SH3-like domain-containing protein</fullName>
    </recommendedName>
</protein>
<dbReference type="PANTHER" id="PTHR47481:SF31">
    <property type="entry name" value="OS01G0873500 PROTEIN"/>
    <property type="match status" value="1"/>
</dbReference>
<reference evidence="3" key="1">
    <citation type="submission" date="2018-02" db="EMBL/GenBank/DDBJ databases">
        <authorList>
            <person name="Cohen D.B."/>
            <person name="Kent A.D."/>
        </authorList>
    </citation>
    <scope>NUCLEOTIDE SEQUENCE</scope>
</reference>
<gene>
    <name evidence="3" type="ORF">FSB_LOCUS26064</name>
</gene>
<feature type="domain" description="Retroviral polymerase SH3-like" evidence="2">
    <location>
        <begin position="252"/>
        <end position="284"/>
    </location>
</feature>
<dbReference type="PANTHER" id="PTHR47481">
    <property type="match status" value="1"/>
</dbReference>
<dbReference type="EMBL" id="OIVN01001842">
    <property type="protein sequence ID" value="SPC98182.1"/>
    <property type="molecule type" value="Genomic_DNA"/>
</dbReference>
<organism evidence="3">
    <name type="scientific">Fagus sylvatica</name>
    <name type="common">Beechnut</name>
    <dbReference type="NCBI Taxonomy" id="28930"/>
    <lineage>
        <taxon>Eukaryota</taxon>
        <taxon>Viridiplantae</taxon>
        <taxon>Streptophyta</taxon>
        <taxon>Embryophyta</taxon>
        <taxon>Tracheophyta</taxon>
        <taxon>Spermatophyta</taxon>
        <taxon>Magnoliopsida</taxon>
        <taxon>eudicotyledons</taxon>
        <taxon>Gunneridae</taxon>
        <taxon>Pentapetalae</taxon>
        <taxon>rosids</taxon>
        <taxon>fabids</taxon>
        <taxon>Fagales</taxon>
        <taxon>Fagaceae</taxon>
        <taxon>Fagus</taxon>
    </lineage>
</organism>
<evidence type="ECO:0000256" key="1">
    <source>
        <dbReference type="SAM" id="MobiDB-lite"/>
    </source>
</evidence>
<sequence length="491" mass="53477">MLTMTRLFPPQYIASLSSPTTLVLNPAYASWFEIDQLLLSVLMSTISKTLVPSLVGLNSSRAVWLTLEKMFSSQSRARVMTTRYTLATLKKGNLTITDYFQKAKACTDLLASIGEPISDSAITSYILAGLPHDYDSLIATQALSSPDITAPSANFAAKTSQPSQNRGRQFYSQHGRNRGHGRTNFSRGQGSPQFSSSNSSSSRAFCQICFKVGHTAQACYHRFDQNFQVSSNQSPQAFAASTSSTVDPACLNHKGYKCLDSTTNRIYIARNVVFDEHVFPYATSLTSHATHLVPPSHIRLPSLTNSNHLPHSYPLPPTPKISPTKSPTLSPPKYPPLSPQISPPKSLQPSLTDSASPKSHTPSSSSSIPPNESSPPTSASPRVSTNDSLQVPCDDTQAVAHPMQTQGKDNISKPKVFFPGIVKYPLPKALLAATDQDSIEPTSYTAASKHPSWRAAMNTEFTALLHNGTWKLVPPKPNMNLVGCKWVFRIK</sequence>
<proteinExistence type="predicted"/>
<dbReference type="Pfam" id="PF25597">
    <property type="entry name" value="SH3_retrovirus"/>
    <property type="match status" value="1"/>
</dbReference>
<feature type="region of interest" description="Disordered" evidence="1">
    <location>
        <begin position="153"/>
        <end position="200"/>
    </location>
</feature>
<feature type="compositionally biased region" description="Polar residues" evidence="1">
    <location>
        <begin position="379"/>
        <end position="389"/>
    </location>
</feature>
<evidence type="ECO:0000259" key="2">
    <source>
        <dbReference type="Pfam" id="PF25597"/>
    </source>
</evidence>
<dbReference type="AlphaFoldDB" id="A0A2N9GF05"/>
<evidence type="ECO:0000313" key="3">
    <source>
        <dbReference type="EMBL" id="SPC98182.1"/>
    </source>
</evidence>
<feature type="compositionally biased region" description="Polar residues" evidence="1">
    <location>
        <begin position="157"/>
        <end position="174"/>
    </location>
</feature>
<feature type="compositionally biased region" description="Low complexity" evidence="1">
    <location>
        <begin position="343"/>
        <end position="377"/>
    </location>
</feature>